<organism evidence="2 3">
    <name type="scientific">Ligilactobacillus ceti DSM 22408</name>
    <dbReference type="NCBI Taxonomy" id="1122146"/>
    <lineage>
        <taxon>Bacteria</taxon>
        <taxon>Bacillati</taxon>
        <taxon>Bacillota</taxon>
        <taxon>Bacilli</taxon>
        <taxon>Lactobacillales</taxon>
        <taxon>Lactobacillaceae</taxon>
        <taxon>Ligilactobacillus</taxon>
    </lineage>
</organism>
<dbReference type="AlphaFoldDB" id="A0A0R2KH75"/>
<feature type="domain" description="Helicase ATP-binding" evidence="1">
    <location>
        <begin position="258"/>
        <end position="451"/>
    </location>
</feature>
<dbReference type="InterPro" id="IPR040980">
    <property type="entry name" value="SWI2_SNF2"/>
</dbReference>
<protein>
    <submittedName>
        <fullName evidence="2">Type i site-specific deoxyribonuclease</fullName>
    </submittedName>
</protein>
<dbReference type="PROSITE" id="PS51192">
    <property type="entry name" value="HELICASE_ATP_BIND_1"/>
    <property type="match status" value="1"/>
</dbReference>
<evidence type="ECO:0000259" key="1">
    <source>
        <dbReference type="PROSITE" id="PS51192"/>
    </source>
</evidence>
<dbReference type="PANTHER" id="PTHR42927:SF1">
    <property type="entry name" value="HELICASE SUPERFAMILY 1 AND 2 DOMAIN-CONTAINING PROTEIN"/>
    <property type="match status" value="1"/>
</dbReference>
<comment type="caution">
    <text evidence="2">The sequence shown here is derived from an EMBL/GenBank/DDBJ whole genome shotgun (WGS) entry which is preliminary data.</text>
</comment>
<accession>A0A0R2KH75</accession>
<evidence type="ECO:0000313" key="3">
    <source>
        <dbReference type="Proteomes" id="UP000051500"/>
    </source>
</evidence>
<dbReference type="InterPro" id="IPR014001">
    <property type="entry name" value="Helicase_ATP-bd"/>
</dbReference>
<dbReference type="Pfam" id="PF18766">
    <property type="entry name" value="SWI2_SNF2"/>
    <property type="match status" value="1"/>
</dbReference>
<gene>
    <name evidence="2" type="ORF">IV53_GL000672</name>
</gene>
<dbReference type="Pfam" id="PF22679">
    <property type="entry name" value="T1R_D3-like"/>
    <property type="match status" value="1"/>
</dbReference>
<dbReference type="GO" id="GO:0009307">
    <property type="term" value="P:DNA restriction-modification system"/>
    <property type="evidence" value="ECO:0007669"/>
    <property type="project" value="UniProtKB-KW"/>
</dbReference>
<dbReference type="GO" id="GO:0003677">
    <property type="term" value="F:DNA binding"/>
    <property type="evidence" value="ECO:0007669"/>
    <property type="project" value="UniProtKB-KW"/>
</dbReference>
<dbReference type="SMART" id="SM00487">
    <property type="entry name" value="DEXDc"/>
    <property type="match status" value="1"/>
</dbReference>
<dbReference type="Gene3D" id="3.90.1570.50">
    <property type="match status" value="1"/>
</dbReference>
<dbReference type="SUPFAM" id="SSF52540">
    <property type="entry name" value="P-loop containing nucleoside triphosphate hydrolases"/>
    <property type="match status" value="1"/>
</dbReference>
<reference evidence="2 3" key="1">
    <citation type="journal article" date="2015" name="Genome Announc.">
        <title>Expanding the biotechnology potential of lactobacilli through comparative genomics of 213 strains and associated genera.</title>
        <authorList>
            <person name="Sun Z."/>
            <person name="Harris H.M."/>
            <person name="McCann A."/>
            <person name="Guo C."/>
            <person name="Argimon S."/>
            <person name="Zhang W."/>
            <person name="Yang X."/>
            <person name="Jeffery I.B."/>
            <person name="Cooney J.C."/>
            <person name="Kagawa T.F."/>
            <person name="Liu W."/>
            <person name="Song Y."/>
            <person name="Salvetti E."/>
            <person name="Wrobel A."/>
            <person name="Rasinkangas P."/>
            <person name="Parkhill J."/>
            <person name="Rea M.C."/>
            <person name="O'Sullivan O."/>
            <person name="Ritari J."/>
            <person name="Douillard F.P."/>
            <person name="Paul Ross R."/>
            <person name="Yang R."/>
            <person name="Briner A.E."/>
            <person name="Felis G.E."/>
            <person name="de Vos W.M."/>
            <person name="Barrangou R."/>
            <person name="Klaenhammer T.R."/>
            <person name="Caufield P.W."/>
            <person name="Cui Y."/>
            <person name="Zhang H."/>
            <person name="O'Toole P.W."/>
        </authorList>
    </citation>
    <scope>NUCLEOTIDE SEQUENCE [LARGE SCALE GENOMIC DNA]</scope>
    <source>
        <strain evidence="2 3">DSM 22408</strain>
    </source>
</reference>
<dbReference type="eggNOG" id="COG0610">
    <property type="taxonomic scope" value="Bacteria"/>
</dbReference>
<keyword evidence="3" id="KW-1185">Reference proteome</keyword>
<dbReference type="PATRIC" id="fig|1122146.4.peg.695"/>
<dbReference type="GO" id="GO:0005524">
    <property type="term" value="F:ATP binding"/>
    <property type="evidence" value="ECO:0007669"/>
    <property type="project" value="UniProtKB-KW"/>
</dbReference>
<sequence>MKSSYNKKYGIDEVRLLRFIKETQLEKYEKLKLDTETGKTNFFRRLSDIIRKDGVVSVLKNGIKCYPVENAILFYHALDKKRPASFDEFNSNIFAVTNQFTYSESNPALELDLCIFINGLPIITMELKSRASSTGWTYKDAEEQYKNERSNKDKLFEFKKCIAHFAVDENMISFTTKIDGKDTKFMPFNKGVNGGAGNPVNDGTMTDYLWKYFLDKETLTSLIVDFCNVVKDKESKKETLIFPRFHQHRVVTRLLADVLEKGVGQKYLIQHSAGSGKSNSITWLAYRLVTAERNDKKVFDSVIVVTDRKVLDSQISKNIRNFLDVSSIVGRAGSSKELKEMLSDGKKIITTTVQKFPYILKDIGTTLKDNNFAVIIDEAHSSQSGKAAASLNMSISGKVDFNEDFEVEDLLSALIEAKTMPKNASFFAFTATPKARTIEMFGSAFDVYSMKQAIEEGFILDVLKNYTQYQNYYKIYKTIEDNPEFDSKKAKRKIRSYVEGQEFPIRQKAEEIVNHFINNTKNKINGKAKAMVVTSSILRAIDYYYAINDILKNTKTGYKAIVAFSGEKEYKGKKLTESSINGFSDKETPIEFKKDEYKFLIVADKYQTGYDEPLLHTMYVDKVLNSVKAVQTLSRLNRSAKNKIDTCVIDFANDPEDIEKSFQPYYKETKLEKTTDPNKIYNILSDLDSKYVYEEDEVNRYVELFLDDSERYLSDPILDKCVERYKELDEEDQVEFKSGVKSFLRTYNFLASILPIGQVEWERKSIFFQGLIYRLPTPKGNDDLTAGILESIDLESYRLEKRNAVDIILENEDGQVANIDTGIGRKSEPEMDLLEKIVANFNDIFGNIEWQDKDNVERQIRELPNMVMKNERLKNALKNSDVENVKKEYGVALDKALRSIIKDNMDLFVQYTNNDNFSSWLKKSIFEEILERSKNMQEENK</sequence>
<name>A0A0R2KH75_9LACO</name>
<dbReference type="STRING" id="1122146.IV53_GL000672"/>
<dbReference type="EMBL" id="JQBZ01000025">
    <property type="protein sequence ID" value="KRN88705.1"/>
    <property type="molecule type" value="Genomic_DNA"/>
</dbReference>
<dbReference type="PANTHER" id="PTHR42927">
    <property type="entry name" value="HELICASE SUPERFAMILY 1 AND 2 DOMAIN-CONTAINING PROTEIN"/>
    <property type="match status" value="1"/>
</dbReference>
<dbReference type="InterPro" id="IPR055180">
    <property type="entry name" value="HsdR_RecA-like_helicase_dom_2"/>
</dbReference>
<dbReference type="InterPro" id="IPR027417">
    <property type="entry name" value="P-loop_NTPase"/>
</dbReference>
<dbReference type="Gene3D" id="3.40.50.300">
    <property type="entry name" value="P-loop containing nucleotide triphosphate hydrolases"/>
    <property type="match status" value="3"/>
</dbReference>
<dbReference type="InterPro" id="IPR007409">
    <property type="entry name" value="Restrct_endonuc_type1_HsdR_N"/>
</dbReference>
<proteinExistence type="predicted"/>
<dbReference type="Proteomes" id="UP000051500">
    <property type="component" value="Unassembled WGS sequence"/>
</dbReference>
<evidence type="ECO:0000313" key="2">
    <source>
        <dbReference type="EMBL" id="KRN88705.1"/>
    </source>
</evidence>
<dbReference type="Pfam" id="PF04313">
    <property type="entry name" value="HSDR_N"/>
    <property type="match status" value="1"/>
</dbReference>
<dbReference type="GO" id="GO:0009035">
    <property type="term" value="F:type I site-specific deoxyribonuclease activity"/>
    <property type="evidence" value="ECO:0007669"/>
    <property type="project" value="UniProtKB-EC"/>
</dbReference>